<keyword evidence="4" id="KW-1185">Reference proteome</keyword>
<proteinExistence type="inferred from homology"/>
<dbReference type="InterPro" id="IPR036165">
    <property type="entry name" value="YefM-like_sf"/>
</dbReference>
<reference evidence="3" key="1">
    <citation type="submission" date="2021-10" db="EMBL/GenBank/DDBJ databases">
        <authorList>
            <person name="Lyu M."/>
            <person name="Wang X."/>
            <person name="Meng X."/>
            <person name="Xu K."/>
        </authorList>
    </citation>
    <scope>NUCLEOTIDE SEQUENCE</scope>
    <source>
        <strain evidence="3">A6</strain>
    </source>
</reference>
<evidence type="ECO:0000313" key="3">
    <source>
        <dbReference type="EMBL" id="MCC8363448.1"/>
    </source>
</evidence>
<evidence type="ECO:0000256" key="2">
    <source>
        <dbReference type="RuleBase" id="RU362080"/>
    </source>
</evidence>
<comment type="function">
    <text evidence="2">Antitoxin component of a type II toxin-antitoxin (TA) system.</text>
</comment>
<name>A0ABS8JJ12_9GAMM</name>
<gene>
    <name evidence="3" type="ORF">LK996_10225</name>
</gene>
<dbReference type="RefSeq" id="WP_230527071.1">
    <property type="nucleotide sequence ID" value="NZ_JAJGAK010000002.1"/>
</dbReference>
<comment type="similarity">
    <text evidence="1 2">Belongs to the phD/YefM antitoxin family.</text>
</comment>
<dbReference type="Pfam" id="PF02604">
    <property type="entry name" value="PhdYeFM_antitox"/>
    <property type="match status" value="1"/>
</dbReference>
<accession>A0ABS8JJ12</accession>
<comment type="caution">
    <text evidence="3">The sequence shown here is derived from an EMBL/GenBank/DDBJ whole genome shotgun (WGS) entry which is preliminary data.</text>
</comment>
<dbReference type="EMBL" id="JAJGAK010000002">
    <property type="protein sequence ID" value="MCC8363448.1"/>
    <property type="molecule type" value="Genomic_DNA"/>
</dbReference>
<sequence>MAIPLHLDAIDDLPRTPASDVKKLGWRALMKAIARTGQVVVTNHDEPQAVILSTQTYDAILEALRQASANDDAALDALRRRFDARLSALSTHDAGNRLRTTMRKGAKLSGKVKAGATY</sequence>
<dbReference type="SUPFAM" id="SSF143120">
    <property type="entry name" value="YefM-like"/>
    <property type="match status" value="1"/>
</dbReference>
<evidence type="ECO:0000313" key="4">
    <source>
        <dbReference type="Proteomes" id="UP001165293"/>
    </source>
</evidence>
<evidence type="ECO:0000256" key="1">
    <source>
        <dbReference type="ARBA" id="ARBA00009981"/>
    </source>
</evidence>
<dbReference type="InterPro" id="IPR006442">
    <property type="entry name" value="Antitoxin_Phd/YefM"/>
</dbReference>
<protein>
    <recommendedName>
        <fullName evidence="2">Antitoxin</fullName>
    </recommendedName>
</protein>
<organism evidence="3 4">
    <name type="scientific">Noviluteimonas lactosilytica</name>
    <dbReference type="NCBI Taxonomy" id="2888523"/>
    <lineage>
        <taxon>Bacteria</taxon>
        <taxon>Pseudomonadati</taxon>
        <taxon>Pseudomonadota</taxon>
        <taxon>Gammaproteobacteria</taxon>
        <taxon>Lysobacterales</taxon>
        <taxon>Lysobacteraceae</taxon>
        <taxon>Noviluteimonas</taxon>
    </lineage>
</organism>
<dbReference type="Proteomes" id="UP001165293">
    <property type="component" value="Unassembled WGS sequence"/>
</dbReference>